<evidence type="ECO:0000256" key="13">
    <source>
        <dbReference type="PIRNR" id="PIRNR002811"/>
    </source>
</evidence>
<comment type="similarity">
    <text evidence="12 13">Belongs to the DnaG primase family.</text>
</comment>
<evidence type="ECO:0000256" key="9">
    <source>
        <dbReference type="ARBA" id="ARBA00022842"/>
    </source>
</evidence>
<evidence type="ECO:0000256" key="7">
    <source>
        <dbReference type="ARBA" id="ARBA00022771"/>
    </source>
</evidence>
<dbReference type="OrthoDB" id="9803773at2"/>
<dbReference type="PANTHER" id="PTHR30313:SF2">
    <property type="entry name" value="DNA PRIMASE"/>
    <property type="match status" value="1"/>
</dbReference>
<comment type="cofactor">
    <cofactor evidence="12 13 14">
        <name>Zn(2+)</name>
        <dbReference type="ChEBI" id="CHEBI:29105"/>
    </cofactor>
    <text evidence="12 13 14">Binds 1 zinc ion per monomer.</text>
</comment>
<dbReference type="GO" id="GO:0005524">
    <property type="term" value="F:ATP binding"/>
    <property type="evidence" value="ECO:0007669"/>
    <property type="project" value="InterPro"/>
</dbReference>
<keyword evidence="4 12" id="KW-0548">Nucleotidyltransferase</keyword>
<keyword evidence="11 12" id="KW-0804">Transcription</keyword>
<dbReference type="InterPro" id="IPR002694">
    <property type="entry name" value="Znf_CHC2"/>
</dbReference>
<dbReference type="PROSITE" id="PS50880">
    <property type="entry name" value="TOPRIM"/>
    <property type="match status" value="1"/>
</dbReference>
<dbReference type="InterPro" id="IPR013264">
    <property type="entry name" value="DNAG_N"/>
</dbReference>
<dbReference type="InterPro" id="IPR006295">
    <property type="entry name" value="DNA_primase_DnaG"/>
</dbReference>
<keyword evidence="6 12" id="KW-0479">Metal-binding</keyword>
<dbReference type="PANTHER" id="PTHR30313">
    <property type="entry name" value="DNA PRIMASE"/>
    <property type="match status" value="1"/>
</dbReference>
<sequence>MSTGNGNIPEDVIEAVLQQHDIVDVVGKYVHLTKQGKYMKGLCPFHSEKTPSFTVTPDKQIFHCYGCGKGGNAIKFVMEIESYSFPEAVRTMAEDANIPISWNAQAMEQSPRNLLRDQLLKAHELTAMLYHFLLKNSDHGQPAMEYLRQRGFTDKLIDQFQIGYAPNRWDTLTQFLTKRGFDLSEMEQGGLLSMRSDESGYVDRFRDRIMFPIWDRNGKVIAFGGRMLHDGQPKYLNSPESMLFNKSRVLYNLHHAKPSIRKAHQIVLFEGYVDVIQAWDAGVTNGIATMGTALTSDHLNHLKNQAEEVVVCYDGDDAGQAAAMKAIPMLEKAGFQARVAVLPDRLDPDEYIKEHGKERFRHQIIEGAVTPTKFKLIYLKKSHILLEDSGKQRYVSEATKLIAEIQSPTEREVYLKELAQQFPIFDYETLKQECNEFRITLQKKKPVGDNNDNWWNNVMNEKRVTPPPNLLPAYHNAERTIIALMLQDLEVTRYVQERLGDEFNVEDHAAIAAYLYAYYAQGKEPDISRFISSLLDDRLEKIAISISMMEVQLEFNPQVLDDYIREIQKVPRLREVKHKRDEVKEAERAGDFLRAAQIASEIIALERDLK</sequence>
<dbReference type="Pfam" id="PF13155">
    <property type="entry name" value="Toprim_2"/>
    <property type="match status" value="1"/>
</dbReference>
<dbReference type="GO" id="GO:0006269">
    <property type="term" value="P:DNA replication, synthesis of primer"/>
    <property type="evidence" value="ECO:0007669"/>
    <property type="project" value="UniProtKB-UniRule"/>
</dbReference>
<dbReference type="InterPro" id="IPR006171">
    <property type="entry name" value="TOPRIM_dom"/>
</dbReference>
<dbReference type="InterPro" id="IPR034151">
    <property type="entry name" value="TOPRIM_DnaG_bac"/>
</dbReference>
<keyword evidence="9" id="KW-0460">Magnesium</keyword>
<dbReference type="InterPro" id="IPR019475">
    <property type="entry name" value="DNA_primase_DnaB-bd"/>
</dbReference>
<comment type="function">
    <text evidence="12 13">RNA polymerase that catalyzes the synthesis of short RNA molecules used as primers for DNA polymerase during DNA replication.</text>
</comment>
<reference evidence="16 17" key="1">
    <citation type="submission" date="2017-01" db="EMBL/GenBank/DDBJ databases">
        <title>Genome analysis of Paenibacillus selenitrireducens ES3-24.</title>
        <authorList>
            <person name="Xu D."/>
            <person name="Yao R."/>
            <person name="Zheng S."/>
        </authorList>
    </citation>
    <scope>NUCLEOTIDE SEQUENCE [LARGE SCALE GENOMIC DNA]</scope>
    <source>
        <strain evidence="16 17">ES3-24</strain>
    </source>
</reference>
<dbReference type="FunFam" id="3.90.580.10:FF:000001">
    <property type="entry name" value="DNA primase"/>
    <property type="match status" value="1"/>
</dbReference>
<gene>
    <name evidence="12" type="primary">dnaG</name>
    <name evidence="16" type="ORF">BVG16_11100</name>
</gene>
<dbReference type="GO" id="GO:0008270">
    <property type="term" value="F:zinc ion binding"/>
    <property type="evidence" value="ECO:0007669"/>
    <property type="project" value="UniProtKB-UniRule"/>
</dbReference>
<dbReference type="SUPFAM" id="SSF48024">
    <property type="entry name" value="N-terminal domain of DnaB helicase"/>
    <property type="match status" value="1"/>
</dbReference>
<dbReference type="Proteomes" id="UP000190188">
    <property type="component" value="Unassembled WGS sequence"/>
</dbReference>
<keyword evidence="3 12" id="KW-0808">Transferase</keyword>
<dbReference type="SMART" id="SM00400">
    <property type="entry name" value="ZnF_CHCC"/>
    <property type="match status" value="1"/>
</dbReference>
<evidence type="ECO:0000256" key="2">
    <source>
        <dbReference type="ARBA" id="ARBA00022515"/>
    </source>
</evidence>
<evidence type="ECO:0000313" key="17">
    <source>
        <dbReference type="Proteomes" id="UP000190188"/>
    </source>
</evidence>
<keyword evidence="7 12" id="KW-0863">Zinc-finger</keyword>
<protein>
    <recommendedName>
        <fullName evidence="12 13">DNA primase</fullName>
        <ecNumber evidence="12">2.7.7.101</ecNumber>
    </recommendedName>
</protein>
<comment type="caution">
    <text evidence="16">The sequence shown here is derived from an EMBL/GenBank/DDBJ whole genome shotgun (WGS) entry which is preliminary data.</text>
</comment>
<dbReference type="AlphaFoldDB" id="A0A1T2XEV5"/>
<dbReference type="Gene3D" id="6.10.140.360">
    <property type="match status" value="1"/>
</dbReference>
<evidence type="ECO:0000256" key="4">
    <source>
        <dbReference type="ARBA" id="ARBA00022695"/>
    </source>
</evidence>
<evidence type="ECO:0000256" key="14">
    <source>
        <dbReference type="PIRSR" id="PIRSR002811-1"/>
    </source>
</evidence>
<dbReference type="EMBL" id="MSZX01000004">
    <property type="protein sequence ID" value="OPA78421.1"/>
    <property type="molecule type" value="Genomic_DNA"/>
</dbReference>
<comment type="catalytic activity">
    <reaction evidence="12">
        <text>ssDNA + n NTP = ssDNA/pppN(pN)n-1 hybrid + (n-1) diphosphate.</text>
        <dbReference type="EC" id="2.7.7.101"/>
    </reaction>
</comment>
<dbReference type="RefSeq" id="WP_078498700.1">
    <property type="nucleotide sequence ID" value="NZ_MSZX01000004.1"/>
</dbReference>
<evidence type="ECO:0000256" key="10">
    <source>
        <dbReference type="ARBA" id="ARBA00023125"/>
    </source>
</evidence>
<evidence type="ECO:0000256" key="8">
    <source>
        <dbReference type="ARBA" id="ARBA00022833"/>
    </source>
</evidence>
<dbReference type="Gene3D" id="1.10.860.10">
    <property type="entry name" value="DNAb Helicase, Chain A"/>
    <property type="match status" value="1"/>
</dbReference>
<evidence type="ECO:0000259" key="15">
    <source>
        <dbReference type="PROSITE" id="PS50880"/>
    </source>
</evidence>
<dbReference type="GO" id="GO:0003678">
    <property type="term" value="F:DNA helicase activity"/>
    <property type="evidence" value="ECO:0007669"/>
    <property type="project" value="InterPro"/>
</dbReference>
<dbReference type="GO" id="GO:0003899">
    <property type="term" value="F:DNA-directed RNA polymerase activity"/>
    <property type="evidence" value="ECO:0007669"/>
    <property type="project" value="UniProtKB-UniRule"/>
</dbReference>
<dbReference type="InterPro" id="IPR050219">
    <property type="entry name" value="DnaG_primase"/>
</dbReference>
<evidence type="ECO:0000256" key="3">
    <source>
        <dbReference type="ARBA" id="ARBA00022679"/>
    </source>
</evidence>
<dbReference type="InterPro" id="IPR036185">
    <property type="entry name" value="DNA_heli_DnaB-like_N_sf"/>
</dbReference>
<dbReference type="Gene3D" id="3.90.580.10">
    <property type="entry name" value="Zinc finger, CHC2-type domain"/>
    <property type="match status" value="1"/>
</dbReference>
<dbReference type="Pfam" id="PF01807">
    <property type="entry name" value="Zn_ribbon_DnaG"/>
    <property type="match status" value="1"/>
</dbReference>
<dbReference type="FunFam" id="3.90.980.10:FF:000001">
    <property type="entry name" value="DNA primase"/>
    <property type="match status" value="1"/>
</dbReference>
<dbReference type="SUPFAM" id="SSF56731">
    <property type="entry name" value="DNA primase core"/>
    <property type="match status" value="1"/>
</dbReference>
<dbReference type="EC" id="2.7.7.101" evidence="12"/>
<dbReference type="InterPro" id="IPR030846">
    <property type="entry name" value="DnaG_bac"/>
</dbReference>
<evidence type="ECO:0000256" key="1">
    <source>
        <dbReference type="ARBA" id="ARBA00022478"/>
    </source>
</evidence>
<dbReference type="NCBIfam" id="TIGR01391">
    <property type="entry name" value="dnaG"/>
    <property type="match status" value="1"/>
</dbReference>
<comment type="domain">
    <text evidence="12">Contains an N-terminal zinc-binding domain, a central core domain that contains the primase activity, and a C-terminal DnaB-binding domain.</text>
</comment>
<dbReference type="GO" id="GO:0003677">
    <property type="term" value="F:DNA binding"/>
    <property type="evidence" value="ECO:0007669"/>
    <property type="project" value="UniProtKB-KW"/>
</dbReference>
<dbReference type="Gene3D" id="3.90.980.10">
    <property type="entry name" value="DNA primase, catalytic core, N-terminal domain"/>
    <property type="match status" value="1"/>
</dbReference>
<keyword evidence="2 12" id="KW-0639">Primosome</keyword>
<dbReference type="InterPro" id="IPR036977">
    <property type="entry name" value="DNA_primase_Znf_CHC2"/>
</dbReference>
<dbReference type="InterPro" id="IPR037068">
    <property type="entry name" value="DNA_primase_core_N_sf"/>
</dbReference>
<dbReference type="GO" id="GO:0000428">
    <property type="term" value="C:DNA-directed RNA polymerase complex"/>
    <property type="evidence" value="ECO:0007669"/>
    <property type="project" value="UniProtKB-KW"/>
</dbReference>
<evidence type="ECO:0000313" key="16">
    <source>
        <dbReference type="EMBL" id="OPA78421.1"/>
    </source>
</evidence>
<comment type="subunit">
    <text evidence="12">Monomer. Interacts with DnaB.</text>
</comment>
<dbReference type="SUPFAM" id="SSF57783">
    <property type="entry name" value="Zinc beta-ribbon"/>
    <property type="match status" value="1"/>
</dbReference>
<evidence type="ECO:0000256" key="11">
    <source>
        <dbReference type="ARBA" id="ARBA00023163"/>
    </source>
</evidence>
<proteinExistence type="inferred from homology"/>
<dbReference type="InterPro" id="IPR016136">
    <property type="entry name" value="DNA_helicase_N/primase_C"/>
</dbReference>
<dbReference type="Gene3D" id="3.40.1360.10">
    <property type="match status" value="1"/>
</dbReference>
<dbReference type="CDD" id="cd03364">
    <property type="entry name" value="TOPRIM_DnaG_primases"/>
    <property type="match status" value="1"/>
</dbReference>
<feature type="domain" description="Toprim" evidence="15">
    <location>
        <begin position="264"/>
        <end position="345"/>
    </location>
</feature>
<dbReference type="PIRSF" id="PIRSF002811">
    <property type="entry name" value="DnaG"/>
    <property type="match status" value="1"/>
</dbReference>
<dbReference type="SMART" id="SM00493">
    <property type="entry name" value="TOPRIM"/>
    <property type="match status" value="1"/>
</dbReference>
<feature type="zinc finger region" description="CHC2-type" evidence="12 14">
    <location>
        <begin position="43"/>
        <end position="67"/>
    </location>
</feature>
<dbReference type="GO" id="GO:0005737">
    <property type="term" value="C:cytoplasm"/>
    <property type="evidence" value="ECO:0007669"/>
    <property type="project" value="TreeGrafter"/>
</dbReference>
<dbReference type="GO" id="GO:1990077">
    <property type="term" value="C:primosome complex"/>
    <property type="evidence" value="ECO:0007669"/>
    <property type="project" value="UniProtKB-KW"/>
</dbReference>
<dbReference type="Pfam" id="PF08275">
    <property type="entry name" value="DNAG_N"/>
    <property type="match status" value="1"/>
</dbReference>
<dbReference type="STRING" id="1324314.BVG16_11100"/>
<keyword evidence="5 12" id="KW-0235">DNA replication</keyword>
<evidence type="ECO:0000256" key="12">
    <source>
        <dbReference type="HAMAP-Rule" id="MF_00974"/>
    </source>
</evidence>
<evidence type="ECO:0000256" key="5">
    <source>
        <dbReference type="ARBA" id="ARBA00022705"/>
    </source>
</evidence>
<dbReference type="HAMAP" id="MF_00974">
    <property type="entry name" value="DNA_primase_DnaG"/>
    <property type="match status" value="1"/>
</dbReference>
<keyword evidence="10 12" id="KW-0238">DNA-binding</keyword>
<keyword evidence="17" id="KW-1185">Reference proteome</keyword>
<keyword evidence="1 12" id="KW-0240">DNA-directed RNA polymerase</keyword>
<dbReference type="Pfam" id="PF10410">
    <property type="entry name" value="DnaB_bind"/>
    <property type="match status" value="1"/>
</dbReference>
<accession>A0A1T2XEV5</accession>
<name>A0A1T2XEV5_9BACL</name>
<organism evidence="16 17">
    <name type="scientific">Paenibacillus selenitireducens</name>
    <dbReference type="NCBI Taxonomy" id="1324314"/>
    <lineage>
        <taxon>Bacteria</taxon>
        <taxon>Bacillati</taxon>
        <taxon>Bacillota</taxon>
        <taxon>Bacilli</taxon>
        <taxon>Bacillales</taxon>
        <taxon>Paenibacillaceae</taxon>
        <taxon>Paenibacillus</taxon>
    </lineage>
</organism>
<keyword evidence="8 12" id="KW-0862">Zinc</keyword>
<evidence type="ECO:0000256" key="6">
    <source>
        <dbReference type="ARBA" id="ARBA00022723"/>
    </source>
</evidence>